<keyword evidence="7" id="KW-0539">Nucleus</keyword>
<dbReference type="Gene3D" id="4.10.240.10">
    <property type="entry name" value="Zn(2)-C6 fungal-type DNA-binding domain"/>
    <property type="match status" value="1"/>
</dbReference>
<feature type="domain" description="Zn(2)-C6 fungal-type" evidence="10">
    <location>
        <begin position="75"/>
        <end position="104"/>
    </location>
</feature>
<feature type="region of interest" description="Disordered" evidence="9">
    <location>
        <begin position="110"/>
        <end position="131"/>
    </location>
</feature>
<name>A0A1R3RPD5_ASPC5</name>
<dbReference type="CDD" id="cd00067">
    <property type="entry name" value="GAL4"/>
    <property type="match status" value="1"/>
</dbReference>
<dbReference type="GO" id="GO:0009893">
    <property type="term" value="P:positive regulation of metabolic process"/>
    <property type="evidence" value="ECO:0007669"/>
    <property type="project" value="UniProtKB-ARBA"/>
</dbReference>
<dbReference type="InterPro" id="IPR013087">
    <property type="entry name" value="Znf_C2H2_type"/>
</dbReference>
<evidence type="ECO:0000256" key="3">
    <source>
        <dbReference type="ARBA" id="ARBA00022833"/>
    </source>
</evidence>
<dbReference type="InterPro" id="IPR036864">
    <property type="entry name" value="Zn2-C6_fun-type_DNA-bd_sf"/>
</dbReference>
<dbReference type="OrthoDB" id="1405595at2759"/>
<feature type="domain" description="C2H2-type" evidence="11">
    <location>
        <begin position="34"/>
        <end position="62"/>
    </location>
</feature>
<dbReference type="GO" id="GO:0003677">
    <property type="term" value="F:DNA binding"/>
    <property type="evidence" value="ECO:0007669"/>
    <property type="project" value="UniProtKB-KW"/>
</dbReference>
<protein>
    <submittedName>
        <fullName evidence="12">Uncharacterized protein</fullName>
    </submittedName>
</protein>
<proteinExistence type="predicted"/>
<evidence type="ECO:0000256" key="2">
    <source>
        <dbReference type="ARBA" id="ARBA00022771"/>
    </source>
</evidence>
<dbReference type="GO" id="GO:0008270">
    <property type="term" value="F:zinc ion binding"/>
    <property type="evidence" value="ECO:0007669"/>
    <property type="project" value="UniProtKB-KW"/>
</dbReference>
<keyword evidence="3" id="KW-0862">Zinc</keyword>
<dbReference type="GO" id="GO:0006351">
    <property type="term" value="P:DNA-templated transcription"/>
    <property type="evidence" value="ECO:0007669"/>
    <property type="project" value="InterPro"/>
</dbReference>
<gene>
    <name evidence="12" type="ORF">ASPCADRAFT_167001</name>
</gene>
<dbReference type="FunFam" id="3.30.160.60:FF:002343">
    <property type="entry name" value="Zinc finger protein 33A"/>
    <property type="match status" value="1"/>
</dbReference>
<dbReference type="Pfam" id="PF00172">
    <property type="entry name" value="Zn_clus"/>
    <property type="match status" value="1"/>
</dbReference>
<dbReference type="Pfam" id="PF00096">
    <property type="entry name" value="zf-C2H2"/>
    <property type="match status" value="2"/>
</dbReference>
<dbReference type="SUPFAM" id="SSF57701">
    <property type="entry name" value="Zn2/Cys6 DNA-binding domain"/>
    <property type="match status" value="1"/>
</dbReference>
<dbReference type="PROSITE" id="PS50048">
    <property type="entry name" value="ZN2_CY6_FUNGAL_2"/>
    <property type="match status" value="1"/>
</dbReference>
<keyword evidence="5" id="KW-0238">DNA-binding</keyword>
<dbReference type="SMART" id="SM00355">
    <property type="entry name" value="ZnF_C2H2"/>
    <property type="match status" value="2"/>
</dbReference>
<dbReference type="InterPro" id="IPR001138">
    <property type="entry name" value="Zn2Cys6_DnaBD"/>
</dbReference>
<dbReference type="STRING" id="602072.A0A1R3RPD5"/>
<evidence type="ECO:0000256" key="4">
    <source>
        <dbReference type="ARBA" id="ARBA00023015"/>
    </source>
</evidence>
<reference evidence="13" key="1">
    <citation type="journal article" date="2017" name="Genome Biol.">
        <title>Comparative genomics reveals high biological diversity and specific adaptations in the industrially and medically important fungal genus Aspergillus.</title>
        <authorList>
            <person name="de Vries R.P."/>
            <person name="Riley R."/>
            <person name="Wiebenga A."/>
            <person name="Aguilar-Osorio G."/>
            <person name="Amillis S."/>
            <person name="Uchima C.A."/>
            <person name="Anderluh G."/>
            <person name="Asadollahi M."/>
            <person name="Askin M."/>
            <person name="Barry K."/>
            <person name="Battaglia E."/>
            <person name="Bayram O."/>
            <person name="Benocci T."/>
            <person name="Braus-Stromeyer S.A."/>
            <person name="Caldana C."/>
            <person name="Canovas D."/>
            <person name="Cerqueira G.C."/>
            <person name="Chen F."/>
            <person name="Chen W."/>
            <person name="Choi C."/>
            <person name="Clum A."/>
            <person name="Dos Santos R.A."/>
            <person name="Damasio A.R."/>
            <person name="Diallinas G."/>
            <person name="Emri T."/>
            <person name="Fekete E."/>
            <person name="Flipphi M."/>
            <person name="Freyberg S."/>
            <person name="Gallo A."/>
            <person name="Gournas C."/>
            <person name="Habgood R."/>
            <person name="Hainaut M."/>
            <person name="Harispe M.L."/>
            <person name="Henrissat B."/>
            <person name="Hilden K.S."/>
            <person name="Hope R."/>
            <person name="Hossain A."/>
            <person name="Karabika E."/>
            <person name="Karaffa L."/>
            <person name="Karanyi Z."/>
            <person name="Krasevec N."/>
            <person name="Kuo A."/>
            <person name="Kusch H."/>
            <person name="LaButti K."/>
            <person name="Lagendijk E.L."/>
            <person name="Lapidus A."/>
            <person name="Levasseur A."/>
            <person name="Lindquist E."/>
            <person name="Lipzen A."/>
            <person name="Logrieco A.F."/>
            <person name="MacCabe A."/>
            <person name="Maekelae M.R."/>
            <person name="Malavazi I."/>
            <person name="Melin P."/>
            <person name="Meyer V."/>
            <person name="Mielnichuk N."/>
            <person name="Miskei M."/>
            <person name="Molnar A.P."/>
            <person name="Mule G."/>
            <person name="Ngan C.Y."/>
            <person name="Orejas M."/>
            <person name="Orosz E."/>
            <person name="Ouedraogo J.P."/>
            <person name="Overkamp K.M."/>
            <person name="Park H.-S."/>
            <person name="Perrone G."/>
            <person name="Piumi F."/>
            <person name="Punt P.J."/>
            <person name="Ram A.F."/>
            <person name="Ramon A."/>
            <person name="Rauscher S."/>
            <person name="Record E."/>
            <person name="Riano-Pachon D.M."/>
            <person name="Robert V."/>
            <person name="Roehrig J."/>
            <person name="Ruller R."/>
            <person name="Salamov A."/>
            <person name="Salih N.S."/>
            <person name="Samson R.A."/>
            <person name="Sandor E."/>
            <person name="Sanguinetti M."/>
            <person name="Schuetze T."/>
            <person name="Sepcic K."/>
            <person name="Shelest E."/>
            <person name="Sherlock G."/>
            <person name="Sophianopoulou V."/>
            <person name="Squina F.M."/>
            <person name="Sun H."/>
            <person name="Susca A."/>
            <person name="Todd R.B."/>
            <person name="Tsang A."/>
            <person name="Unkles S.E."/>
            <person name="van de Wiele N."/>
            <person name="van Rossen-Uffink D."/>
            <person name="Oliveira J.V."/>
            <person name="Vesth T.C."/>
            <person name="Visser J."/>
            <person name="Yu J.-H."/>
            <person name="Zhou M."/>
            <person name="Andersen M.R."/>
            <person name="Archer D.B."/>
            <person name="Baker S.E."/>
            <person name="Benoit I."/>
            <person name="Brakhage A.A."/>
            <person name="Braus G.H."/>
            <person name="Fischer R."/>
            <person name="Frisvad J.C."/>
            <person name="Goldman G.H."/>
            <person name="Houbraken J."/>
            <person name="Oakley B."/>
            <person name="Pocsi I."/>
            <person name="Scazzocchio C."/>
            <person name="Seiboth B."/>
            <person name="vanKuyk P.A."/>
            <person name="Wortman J."/>
            <person name="Dyer P.S."/>
            <person name="Grigoriev I.V."/>
        </authorList>
    </citation>
    <scope>NUCLEOTIDE SEQUENCE [LARGE SCALE GENOMIC DNA]</scope>
    <source>
        <strain evidence="13">ITEM 5010</strain>
    </source>
</reference>
<evidence type="ECO:0000313" key="13">
    <source>
        <dbReference type="Proteomes" id="UP000188318"/>
    </source>
</evidence>
<dbReference type="Pfam" id="PF04082">
    <property type="entry name" value="Fungal_trans"/>
    <property type="match status" value="1"/>
</dbReference>
<keyword evidence="4" id="KW-0805">Transcription regulation</keyword>
<dbReference type="EMBL" id="KV907498">
    <property type="protein sequence ID" value="OOF96329.1"/>
    <property type="molecule type" value="Genomic_DNA"/>
</dbReference>
<dbReference type="PROSITE" id="PS00028">
    <property type="entry name" value="ZINC_FINGER_C2H2_1"/>
    <property type="match status" value="2"/>
</dbReference>
<dbReference type="AlphaFoldDB" id="A0A1R3RPD5"/>
<evidence type="ECO:0000313" key="12">
    <source>
        <dbReference type="EMBL" id="OOF96329.1"/>
    </source>
</evidence>
<keyword evidence="2 8" id="KW-0863">Zinc-finger</keyword>
<evidence type="ECO:0000256" key="1">
    <source>
        <dbReference type="ARBA" id="ARBA00022723"/>
    </source>
</evidence>
<dbReference type="InterPro" id="IPR036236">
    <property type="entry name" value="Znf_C2H2_sf"/>
</dbReference>
<dbReference type="PANTHER" id="PTHR47660">
    <property type="entry name" value="TRANSCRIPTION FACTOR WITH C2H2 AND ZN(2)-CYS(6) DNA BINDING DOMAIN (EUROFUNG)-RELATED-RELATED"/>
    <property type="match status" value="1"/>
</dbReference>
<accession>A0A1R3RPD5</accession>
<dbReference type="OMA" id="HYQRHIR"/>
<organism evidence="12 13">
    <name type="scientific">Aspergillus carbonarius (strain ITEM 5010)</name>
    <dbReference type="NCBI Taxonomy" id="602072"/>
    <lineage>
        <taxon>Eukaryota</taxon>
        <taxon>Fungi</taxon>
        <taxon>Dikarya</taxon>
        <taxon>Ascomycota</taxon>
        <taxon>Pezizomycotina</taxon>
        <taxon>Eurotiomycetes</taxon>
        <taxon>Eurotiomycetidae</taxon>
        <taxon>Eurotiales</taxon>
        <taxon>Aspergillaceae</taxon>
        <taxon>Aspergillus</taxon>
        <taxon>Aspergillus subgen. Circumdati</taxon>
    </lineage>
</organism>
<keyword evidence="1" id="KW-0479">Metal-binding</keyword>
<dbReference type="VEuPathDB" id="FungiDB:ASPCADRAFT_167001"/>
<dbReference type="GO" id="GO:0000981">
    <property type="term" value="F:DNA-binding transcription factor activity, RNA polymerase II-specific"/>
    <property type="evidence" value="ECO:0007669"/>
    <property type="project" value="InterPro"/>
</dbReference>
<feature type="domain" description="C2H2-type" evidence="11">
    <location>
        <begin position="6"/>
        <end position="33"/>
    </location>
</feature>
<dbReference type="InterPro" id="IPR007219">
    <property type="entry name" value="XnlR_reg_dom"/>
</dbReference>
<dbReference type="Gene3D" id="3.30.160.60">
    <property type="entry name" value="Classic Zinc Finger"/>
    <property type="match status" value="2"/>
</dbReference>
<dbReference type="PANTHER" id="PTHR47660:SF2">
    <property type="entry name" value="TRANSCRIPTION FACTOR WITH C2H2 AND ZN(2)-CYS(6) DNA BINDING DOMAIN (EUROFUNG)"/>
    <property type="match status" value="1"/>
</dbReference>
<dbReference type="SUPFAM" id="SSF57667">
    <property type="entry name" value="beta-beta-alpha zinc fingers"/>
    <property type="match status" value="1"/>
</dbReference>
<dbReference type="SMART" id="SM00066">
    <property type="entry name" value="GAL4"/>
    <property type="match status" value="1"/>
</dbReference>
<evidence type="ECO:0000256" key="5">
    <source>
        <dbReference type="ARBA" id="ARBA00023125"/>
    </source>
</evidence>
<evidence type="ECO:0000256" key="8">
    <source>
        <dbReference type="PROSITE-ProRule" id="PRU00042"/>
    </source>
</evidence>
<evidence type="ECO:0000259" key="11">
    <source>
        <dbReference type="PROSITE" id="PS50157"/>
    </source>
</evidence>
<dbReference type="PROSITE" id="PS50157">
    <property type="entry name" value="ZINC_FINGER_C2H2_2"/>
    <property type="match status" value="2"/>
</dbReference>
<evidence type="ECO:0000256" key="7">
    <source>
        <dbReference type="ARBA" id="ARBA00023242"/>
    </source>
</evidence>
<dbReference type="CDD" id="cd12148">
    <property type="entry name" value="fungal_TF_MHR"/>
    <property type="match status" value="1"/>
</dbReference>
<evidence type="ECO:0000256" key="9">
    <source>
        <dbReference type="SAM" id="MobiDB-lite"/>
    </source>
</evidence>
<sequence>MQSVELRCEACNASFRRREHYQRHIRTHTKEKPFACAECGQTFSRVDSLARHHDTVHEHAYPHGTYRERRRVAQACRRCNLSKVRCDGEIPCHRCRTHDVDCSYQSPQKRRLASSAAAKRPKRHRGTDSNQCLEQSVLLDQDEVSTQLSGDIVLPPSPVTALPPVVMDRRVDDADALGFADHLPPSIAAADETMPSMFHNNAMGFESLLDIDLDTNVLSNIFEQGPLLDELNDIWLASADMESQALLPVSGTPRPITPLTPTAIAEIYRRSHSPDSDAAMEPRRYHPTVINVDAQLSFPNMESLPVEQVDEENLAHVDEVSATVVEEVSRMAEVMESTPTFPRFTELRIPPLPVINAWVQLYFEHFHPVFPVLHKPTFCSTETHWLLVFTVSAIGAQFSGLPHAQTCSRAMHEMVRRQSLYLCENKNGNARESWLTLVLLLNQLGLRYSGERRALEIAEVFQTLPVTLGRRNRLFKNTVSLQRILELECPISQKWQIWTLDEQRRRTGFAIWLSDAAFHTHLDLSSVIGVDEMQNTLPQAEELWQAPTAQGWVTFPSRNENTPLTIGQVTNARCWSVAWFKTGTLGKQVILQLLLNAINDFGGPQVFPVSPLLAKDEVEKELKHLLKTTEKEVELSITEPKACVSHRLIILYALMIINLPKTLLLPTALKIRCQHFSEAELGRVGDEWDAAPQQRRLAVFYAARVIETVRTHYCAHFSTPVIFFRAALALWLYSALYSPPCRPPIPTEAPSIALRTPDWSGVSVTGWIDSGWGRVKLPGIGDFMSAQGRNKLLHESILSFKTLRYWGISKIYEQVLTRLQAT</sequence>
<keyword evidence="13" id="KW-1185">Reference proteome</keyword>
<evidence type="ECO:0000256" key="6">
    <source>
        <dbReference type="ARBA" id="ARBA00023163"/>
    </source>
</evidence>
<dbReference type="Proteomes" id="UP000188318">
    <property type="component" value="Unassembled WGS sequence"/>
</dbReference>
<keyword evidence="6" id="KW-0804">Transcription</keyword>
<evidence type="ECO:0000259" key="10">
    <source>
        <dbReference type="PROSITE" id="PS50048"/>
    </source>
</evidence>